<dbReference type="Proteomes" id="UP000228947">
    <property type="component" value="Unassembled WGS sequence"/>
</dbReference>
<dbReference type="InterPro" id="IPR001865">
    <property type="entry name" value="Ribosomal_uS2"/>
</dbReference>
<dbReference type="Pfam" id="PF00318">
    <property type="entry name" value="Ribosomal_S2"/>
    <property type="match status" value="1"/>
</dbReference>
<evidence type="ECO:0000313" key="8">
    <source>
        <dbReference type="Proteomes" id="UP000228947"/>
    </source>
</evidence>
<dbReference type="Proteomes" id="UP000229681">
    <property type="component" value="Unassembled WGS sequence"/>
</dbReference>
<evidence type="ECO:0000256" key="5">
    <source>
        <dbReference type="HAMAP-Rule" id="MF_00291"/>
    </source>
</evidence>
<comment type="similarity">
    <text evidence="1 5">Belongs to the universal ribosomal protein uS2 family.</text>
</comment>
<accession>A0A2M8PH48</accession>
<dbReference type="Gene3D" id="3.40.50.10490">
    <property type="entry name" value="Glucose-6-phosphate isomerase like protein, domain 1"/>
    <property type="match status" value="1"/>
</dbReference>
<evidence type="ECO:0000313" key="7">
    <source>
        <dbReference type="EMBL" id="PJF42954.1"/>
    </source>
</evidence>
<name>A0A2M8PZI0_9CHLR</name>
<dbReference type="SUPFAM" id="SSF52313">
    <property type="entry name" value="Ribosomal protein S2"/>
    <property type="match status" value="1"/>
</dbReference>
<dbReference type="Gene3D" id="1.10.287.610">
    <property type="entry name" value="Helix hairpin bin"/>
    <property type="match status" value="1"/>
</dbReference>
<sequence>MSIVSMKALLETGVHFGHRAKKWDPRMKPYIFTERNGIHILDLQQTLINLEEAYERVKETVAAGNKILFVGTKRQAQETIQQEAERCGMPYVNQRWLGGTLTNWRTIKARIDQLKRFEEEMERGVVGFLTKKELLRRQRMVEKLRVRLGGLRHMTRLPSMLYVVDVRREHTAVKEANILGIPIIALVDTNCDPEPIDYVIPANDDAIRAIKLLTSKIADAVLEGLAIGGKVADEELEPSMAAFEPEDDSLDDLDNQTFLGASTIARLDSLSFEDEDEN</sequence>
<dbReference type="GO" id="GO:0003735">
    <property type="term" value="F:structural constituent of ribosome"/>
    <property type="evidence" value="ECO:0007669"/>
    <property type="project" value="InterPro"/>
</dbReference>
<dbReference type="InterPro" id="IPR005706">
    <property type="entry name" value="Ribosomal_uS2_bac/mit/plastid"/>
</dbReference>
<evidence type="ECO:0000313" key="6">
    <source>
        <dbReference type="EMBL" id="PJF36851.1"/>
    </source>
</evidence>
<evidence type="ECO:0000256" key="2">
    <source>
        <dbReference type="ARBA" id="ARBA00022980"/>
    </source>
</evidence>
<dbReference type="EMBL" id="PGTM01000028">
    <property type="protein sequence ID" value="PJF36851.1"/>
    <property type="molecule type" value="Genomic_DNA"/>
</dbReference>
<dbReference type="GO" id="GO:0022627">
    <property type="term" value="C:cytosolic small ribosomal subunit"/>
    <property type="evidence" value="ECO:0007669"/>
    <property type="project" value="TreeGrafter"/>
</dbReference>
<keyword evidence="3 5" id="KW-0687">Ribonucleoprotein</keyword>
<evidence type="ECO:0000256" key="1">
    <source>
        <dbReference type="ARBA" id="ARBA00006242"/>
    </source>
</evidence>
<gene>
    <name evidence="5 7" type="primary">rpsB</name>
    <name evidence="6" type="ORF">CUN49_03410</name>
    <name evidence="7" type="ORF">CUN50_02205</name>
</gene>
<dbReference type="PRINTS" id="PR00395">
    <property type="entry name" value="RIBOSOMALS2"/>
</dbReference>
<protein>
    <recommendedName>
        <fullName evidence="4 5">Small ribosomal subunit protein uS2</fullName>
    </recommendedName>
</protein>
<evidence type="ECO:0000256" key="4">
    <source>
        <dbReference type="ARBA" id="ARBA00035256"/>
    </source>
</evidence>
<evidence type="ECO:0000256" key="3">
    <source>
        <dbReference type="ARBA" id="ARBA00023274"/>
    </source>
</evidence>
<dbReference type="HAMAP" id="MF_00291_B">
    <property type="entry name" value="Ribosomal_uS2_B"/>
    <property type="match status" value="1"/>
</dbReference>
<dbReference type="InterPro" id="IPR018130">
    <property type="entry name" value="Ribosomal_uS2_CS"/>
</dbReference>
<dbReference type="EMBL" id="PGTL01000006">
    <property type="protein sequence ID" value="PJF42954.1"/>
    <property type="molecule type" value="Genomic_DNA"/>
</dbReference>
<dbReference type="CDD" id="cd01425">
    <property type="entry name" value="RPS2"/>
    <property type="match status" value="1"/>
</dbReference>
<dbReference type="AlphaFoldDB" id="A0A2M8PZI0"/>
<proteinExistence type="inferred from homology"/>
<accession>A0A2M8PZI0</accession>
<dbReference type="PANTHER" id="PTHR12534">
    <property type="entry name" value="30S RIBOSOMAL PROTEIN S2 PROKARYOTIC AND ORGANELLAR"/>
    <property type="match status" value="1"/>
</dbReference>
<dbReference type="NCBIfam" id="TIGR01011">
    <property type="entry name" value="rpsB_bact"/>
    <property type="match status" value="1"/>
</dbReference>
<dbReference type="PROSITE" id="PS00962">
    <property type="entry name" value="RIBOSOMAL_S2_1"/>
    <property type="match status" value="1"/>
</dbReference>
<dbReference type="InterPro" id="IPR023591">
    <property type="entry name" value="Ribosomal_uS2_flav_dom_sf"/>
</dbReference>
<dbReference type="PANTHER" id="PTHR12534:SF0">
    <property type="entry name" value="SMALL RIBOSOMAL SUBUNIT PROTEIN US2M"/>
    <property type="match status" value="1"/>
</dbReference>
<organism evidence="7 8">
    <name type="scientific">Candidatus Thermofonsia Clade 1 bacterium</name>
    <dbReference type="NCBI Taxonomy" id="2364210"/>
    <lineage>
        <taxon>Bacteria</taxon>
        <taxon>Bacillati</taxon>
        <taxon>Chloroflexota</taxon>
        <taxon>Candidatus Thermofontia</taxon>
        <taxon>Candidatus Thermofonsia Clade 1</taxon>
    </lineage>
</organism>
<evidence type="ECO:0000313" key="9">
    <source>
        <dbReference type="Proteomes" id="UP000229681"/>
    </source>
</evidence>
<reference evidence="8 9" key="1">
    <citation type="submission" date="2017-11" db="EMBL/GenBank/DDBJ databases">
        <title>Evolution of Phototrophy in the Chloroflexi Phylum Driven by Horizontal Gene Transfer.</title>
        <authorList>
            <person name="Ward L.M."/>
            <person name="Hemp J."/>
            <person name="Shih P.M."/>
            <person name="Mcglynn S.E."/>
            <person name="Fischer W."/>
        </authorList>
    </citation>
    <scope>NUCLEOTIDE SEQUENCE [LARGE SCALE GENOMIC DNA]</scope>
    <source>
        <strain evidence="7">CP1_1M</strain>
        <strain evidence="6">JP3_13</strain>
    </source>
</reference>
<keyword evidence="2 5" id="KW-0689">Ribosomal protein</keyword>
<comment type="caution">
    <text evidence="7">The sequence shown here is derived from an EMBL/GenBank/DDBJ whole genome shotgun (WGS) entry which is preliminary data.</text>
</comment>
<dbReference type="GO" id="GO:0006412">
    <property type="term" value="P:translation"/>
    <property type="evidence" value="ECO:0007669"/>
    <property type="project" value="UniProtKB-UniRule"/>
</dbReference>